<organism evidence="2 3">
    <name type="scientific">Streptomyces guryensis</name>
    <dbReference type="NCBI Taxonomy" id="2886947"/>
    <lineage>
        <taxon>Bacteria</taxon>
        <taxon>Bacillati</taxon>
        <taxon>Actinomycetota</taxon>
        <taxon>Actinomycetes</taxon>
        <taxon>Kitasatosporales</taxon>
        <taxon>Streptomycetaceae</taxon>
        <taxon>Streptomyces</taxon>
    </lineage>
</organism>
<dbReference type="Proteomes" id="UP001108029">
    <property type="component" value="Unassembled WGS sequence"/>
</dbReference>
<sequence length="105" mass="10739">MKSKWTVFGAVPAAAVLALAPGAAAVADGPAVTPSPPPTRAYATIEAEKQLNVARAAQSAYVNWMFWDGGAQVPVPTNDTLVIDARDLAGIASVAVPEPGRRQGS</sequence>
<feature type="chain" id="PRO_5040127543" evidence="1">
    <location>
        <begin position="26"/>
        <end position="105"/>
    </location>
</feature>
<accession>A0A9Q3Z8I8</accession>
<proteinExistence type="predicted"/>
<evidence type="ECO:0000256" key="1">
    <source>
        <dbReference type="SAM" id="SignalP"/>
    </source>
</evidence>
<reference evidence="2" key="1">
    <citation type="submission" date="2021-12" db="EMBL/GenBank/DDBJ databases">
        <authorList>
            <person name="Lee J.-H."/>
            <person name="Kim S.-B."/>
        </authorList>
    </citation>
    <scope>NUCLEOTIDE SEQUENCE</scope>
    <source>
        <strain evidence="2">NR30</strain>
    </source>
</reference>
<name>A0A9Q3Z8I8_9ACTN</name>
<evidence type="ECO:0000313" key="3">
    <source>
        <dbReference type="Proteomes" id="UP001108029"/>
    </source>
</evidence>
<keyword evidence="3" id="KW-1185">Reference proteome</keyword>
<keyword evidence="1" id="KW-0732">Signal</keyword>
<protein>
    <submittedName>
        <fullName evidence="2">Uncharacterized protein</fullName>
    </submittedName>
</protein>
<comment type="caution">
    <text evidence="2">The sequence shown here is derived from an EMBL/GenBank/DDBJ whole genome shotgun (WGS) entry which is preliminary data.</text>
</comment>
<feature type="signal peptide" evidence="1">
    <location>
        <begin position="1"/>
        <end position="25"/>
    </location>
</feature>
<gene>
    <name evidence="2" type="ORF">LJ657_06780</name>
</gene>
<dbReference type="RefSeq" id="WP_232647356.1">
    <property type="nucleotide sequence ID" value="NZ_JAJSBI010000002.1"/>
</dbReference>
<dbReference type="EMBL" id="JAJSBI010000002">
    <property type="protein sequence ID" value="MCD9873375.1"/>
    <property type="molecule type" value="Genomic_DNA"/>
</dbReference>
<evidence type="ECO:0000313" key="2">
    <source>
        <dbReference type="EMBL" id="MCD9873375.1"/>
    </source>
</evidence>
<dbReference type="AlphaFoldDB" id="A0A9Q3Z8I8"/>